<gene>
    <name evidence="7" type="ORF">FPZ49_30810</name>
</gene>
<dbReference type="PANTHER" id="PTHR43649">
    <property type="entry name" value="ARABINOSE-BINDING PROTEIN-RELATED"/>
    <property type="match status" value="1"/>
</dbReference>
<keyword evidence="3" id="KW-0472">Membrane</keyword>
<dbReference type="SUPFAM" id="SSF53850">
    <property type="entry name" value="Periplasmic binding protein-like II"/>
    <property type="match status" value="1"/>
</dbReference>
<reference evidence="7 8" key="1">
    <citation type="submission" date="2019-07" db="EMBL/GenBank/DDBJ databases">
        <authorList>
            <person name="Kim J."/>
        </authorList>
    </citation>
    <scope>NUCLEOTIDE SEQUENCE [LARGE SCALE GENOMIC DNA]</scope>
    <source>
        <strain evidence="7 8">JC52</strain>
    </source>
</reference>
<evidence type="ECO:0000256" key="1">
    <source>
        <dbReference type="ARBA" id="ARBA00022475"/>
    </source>
</evidence>
<keyword evidence="8" id="KW-1185">Reference proteome</keyword>
<dbReference type="PANTHER" id="PTHR43649:SF33">
    <property type="entry name" value="POLYGALACTURONAN_RHAMNOGALACTURONAN-BINDING PROTEIN YTCQ"/>
    <property type="match status" value="1"/>
</dbReference>
<evidence type="ECO:0000256" key="2">
    <source>
        <dbReference type="ARBA" id="ARBA00022729"/>
    </source>
</evidence>
<keyword evidence="1" id="KW-1003">Cell membrane</keyword>
<evidence type="ECO:0000313" key="7">
    <source>
        <dbReference type="EMBL" id="TVY03998.1"/>
    </source>
</evidence>
<evidence type="ECO:0000313" key="8">
    <source>
        <dbReference type="Proteomes" id="UP000317036"/>
    </source>
</evidence>
<proteinExistence type="predicted"/>
<dbReference type="InterPro" id="IPR006059">
    <property type="entry name" value="SBP"/>
</dbReference>
<keyword evidence="2 6" id="KW-0732">Signal</keyword>
<organism evidence="7 8">
    <name type="scientific">Paenibacillus cremeus</name>
    <dbReference type="NCBI Taxonomy" id="2163881"/>
    <lineage>
        <taxon>Bacteria</taxon>
        <taxon>Bacillati</taxon>
        <taxon>Bacillota</taxon>
        <taxon>Bacilli</taxon>
        <taxon>Bacillales</taxon>
        <taxon>Paenibacillaceae</taxon>
        <taxon>Paenibacillus</taxon>
    </lineage>
</organism>
<dbReference type="Gene3D" id="3.40.190.10">
    <property type="entry name" value="Periplasmic binding protein-like II"/>
    <property type="match status" value="1"/>
</dbReference>
<evidence type="ECO:0000256" key="3">
    <source>
        <dbReference type="ARBA" id="ARBA00023136"/>
    </source>
</evidence>
<dbReference type="InterPro" id="IPR050490">
    <property type="entry name" value="Bact_solute-bd_prot1"/>
</dbReference>
<dbReference type="RefSeq" id="WP_144854149.1">
    <property type="nucleotide sequence ID" value="NZ_VNJI01000061.1"/>
</dbReference>
<comment type="caution">
    <text evidence="7">The sequence shown here is derived from an EMBL/GenBank/DDBJ whole genome shotgun (WGS) entry which is preliminary data.</text>
</comment>
<evidence type="ECO:0000256" key="5">
    <source>
        <dbReference type="ARBA" id="ARBA00023288"/>
    </source>
</evidence>
<keyword evidence="5" id="KW-0449">Lipoprotein</keyword>
<dbReference type="PROSITE" id="PS51257">
    <property type="entry name" value="PROKAR_LIPOPROTEIN"/>
    <property type="match status" value="1"/>
</dbReference>
<feature type="signal peptide" evidence="6">
    <location>
        <begin position="1"/>
        <end position="22"/>
    </location>
</feature>
<sequence length="447" mass="50240">MNSTKKIVLPLSVLMLLSSTLAACSKAPAPASAPAEADYMKKPVTLVFKSQFDDSMEKFNERYGDRIRAKFPNVTVKFLPREKDLDILNLVASGTYPDIMYGNTSQIDQFLIGTGLAYDMSELIKKDNYDISRFEPALMDNLRNVTPAGTLYGLPMPWAGAQVLYYNKALFDRFGVPYPKDGMTWDEVYELAKKMTRNTGDQQYRGFSSFISAVLRDNQISLPYLDPKVDKMADSDQWKRLFSNLSRFYEIAGNNRDTKSRSQTIEEQAFMKGNVAMAINQFNKFPSFPPDLDWDMVSMPQFPGSPKVGSQAGSNYWFITKTNENKEISFQIIKYLLSDELQLEAAKKDATLPSLKKGAVNLEVLGQDVPALKGKHVQAVYNDPPAPAMPRREPNLKGADPNVLKTTMEEAFNRVVIDKIDINTALREASEKMDKAVAEKNNSEGKK</sequence>
<dbReference type="Pfam" id="PF01547">
    <property type="entry name" value="SBP_bac_1"/>
    <property type="match status" value="1"/>
</dbReference>
<dbReference type="AlphaFoldDB" id="A0A559JVV3"/>
<feature type="chain" id="PRO_5038863603" evidence="6">
    <location>
        <begin position="23"/>
        <end position="447"/>
    </location>
</feature>
<accession>A0A559JVV3</accession>
<protein>
    <submittedName>
        <fullName evidence="7">Extracellular solute-binding protein</fullName>
    </submittedName>
</protein>
<dbReference type="Proteomes" id="UP000317036">
    <property type="component" value="Unassembled WGS sequence"/>
</dbReference>
<dbReference type="EMBL" id="VNJI01000061">
    <property type="protein sequence ID" value="TVY03998.1"/>
    <property type="molecule type" value="Genomic_DNA"/>
</dbReference>
<dbReference type="OrthoDB" id="3928382at2"/>
<keyword evidence="4" id="KW-0564">Palmitate</keyword>
<evidence type="ECO:0000256" key="4">
    <source>
        <dbReference type="ARBA" id="ARBA00023139"/>
    </source>
</evidence>
<evidence type="ECO:0000256" key="6">
    <source>
        <dbReference type="SAM" id="SignalP"/>
    </source>
</evidence>
<name>A0A559JVV3_9BACL</name>